<keyword evidence="1 2" id="KW-0807">Transducer</keyword>
<evidence type="ECO:0000313" key="7">
    <source>
        <dbReference type="Proteomes" id="UP001596098"/>
    </source>
</evidence>
<evidence type="ECO:0000256" key="1">
    <source>
        <dbReference type="ARBA" id="ARBA00023224"/>
    </source>
</evidence>
<dbReference type="RefSeq" id="WP_128219247.1">
    <property type="nucleotide sequence ID" value="NZ_CP034929.1"/>
</dbReference>
<dbReference type="EMBL" id="JBHSQI010000007">
    <property type="protein sequence ID" value="MFC6154548.1"/>
    <property type="molecule type" value="Genomic_DNA"/>
</dbReference>
<proteinExistence type="predicted"/>
<feature type="transmembrane region" description="Helical" evidence="4">
    <location>
        <begin position="131"/>
        <end position="160"/>
    </location>
</feature>
<evidence type="ECO:0000313" key="6">
    <source>
        <dbReference type="EMBL" id="MFC6154548.1"/>
    </source>
</evidence>
<organism evidence="6 7">
    <name type="scientific">Nocardioides yefusunii</name>
    <dbReference type="NCBI Taxonomy" id="2500546"/>
    <lineage>
        <taxon>Bacteria</taxon>
        <taxon>Bacillati</taxon>
        <taxon>Actinomycetota</taxon>
        <taxon>Actinomycetes</taxon>
        <taxon>Propionibacteriales</taxon>
        <taxon>Nocardioidaceae</taxon>
        <taxon>Nocardioides</taxon>
    </lineage>
</organism>
<dbReference type="SMART" id="SM00283">
    <property type="entry name" value="MA"/>
    <property type="match status" value="1"/>
</dbReference>
<dbReference type="PROSITE" id="PS50111">
    <property type="entry name" value="CHEMOTAXIS_TRANSDUC_2"/>
    <property type="match status" value="1"/>
</dbReference>
<keyword evidence="7" id="KW-1185">Reference proteome</keyword>
<feature type="transmembrane region" description="Helical" evidence="4">
    <location>
        <begin position="180"/>
        <end position="201"/>
    </location>
</feature>
<name>A0ABW1R1R2_9ACTN</name>
<comment type="caution">
    <text evidence="6">The sequence shown here is derived from an EMBL/GenBank/DDBJ whole genome shotgun (WGS) entry which is preliminary data.</text>
</comment>
<dbReference type="Gene3D" id="1.10.287.950">
    <property type="entry name" value="Methyl-accepting chemotaxis protein"/>
    <property type="match status" value="1"/>
</dbReference>
<dbReference type="PANTHER" id="PTHR32089:SF112">
    <property type="entry name" value="LYSOZYME-LIKE PROTEIN-RELATED"/>
    <property type="match status" value="1"/>
</dbReference>
<dbReference type="Pfam" id="PF00015">
    <property type="entry name" value="MCPsignal"/>
    <property type="match status" value="1"/>
</dbReference>
<feature type="transmembrane region" description="Helical" evidence="4">
    <location>
        <begin position="77"/>
        <end position="95"/>
    </location>
</feature>
<gene>
    <name evidence="6" type="ORF">ACFPWU_12835</name>
</gene>
<evidence type="ECO:0000259" key="5">
    <source>
        <dbReference type="PROSITE" id="PS50111"/>
    </source>
</evidence>
<reference evidence="7" key="1">
    <citation type="journal article" date="2019" name="Int. J. Syst. Evol. Microbiol.">
        <title>The Global Catalogue of Microorganisms (GCM) 10K type strain sequencing project: providing services to taxonomists for standard genome sequencing and annotation.</title>
        <authorList>
            <consortium name="The Broad Institute Genomics Platform"/>
            <consortium name="The Broad Institute Genome Sequencing Center for Infectious Disease"/>
            <person name="Wu L."/>
            <person name="Ma J."/>
        </authorList>
    </citation>
    <scope>NUCLEOTIDE SEQUENCE [LARGE SCALE GENOMIC DNA]</scope>
    <source>
        <strain evidence="7">DFY28</strain>
    </source>
</reference>
<evidence type="ECO:0000256" key="2">
    <source>
        <dbReference type="PROSITE-ProRule" id="PRU00284"/>
    </source>
</evidence>
<feature type="coiled-coil region" evidence="3">
    <location>
        <begin position="222"/>
        <end position="284"/>
    </location>
</feature>
<keyword evidence="3" id="KW-0175">Coiled coil</keyword>
<dbReference type="PANTHER" id="PTHR32089">
    <property type="entry name" value="METHYL-ACCEPTING CHEMOTAXIS PROTEIN MCPB"/>
    <property type="match status" value="1"/>
</dbReference>
<feature type="transmembrane region" description="Helical" evidence="4">
    <location>
        <begin position="31"/>
        <end position="50"/>
    </location>
</feature>
<sequence length="461" mass="48488">MPHAAPAARATSWIPRGRPLAGTQFAARHRMLLTVLVIHVPVLALLAWWWPTTTWSEQATHGAHQYGAHQHDSHLGIFVWGGIALMVLAAVVAGIARSATARSTSVAAGLVIGSTTLVHVFGGMTDMHLHFFVVAALVSLYQAWAPFLVGVALVAAHHVVMGLWMPSMVFSVQLAQDHPLVFAILHAGFFLAECAALAWSWKFTEAADALRSAADARSRAAADEAREEARRATETLAALEAARVEETARAESARRARVDAERRLDELTALARGLQDQVLDSRREIAELASAAHRIGDSARDAQGSLRQAVVLTHATDEVLAELDVSVAEVSAMVKKINAIAAQTNLLALNATIEAARAGDAGRGFAVVAGEVQALATETAAVTVGIGTTIASVQAGAGSVVANAAELTRALGAAEVRQQEMGDAVAEQRASTGRAEQAMEAVAHGMEELTAEVAEVAMLGR</sequence>
<feature type="domain" description="Methyl-accepting transducer" evidence="5">
    <location>
        <begin position="228"/>
        <end position="461"/>
    </location>
</feature>
<keyword evidence="4" id="KW-0472">Membrane</keyword>
<keyword evidence="4" id="KW-1133">Transmembrane helix</keyword>
<evidence type="ECO:0000256" key="3">
    <source>
        <dbReference type="SAM" id="Coils"/>
    </source>
</evidence>
<protein>
    <submittedName>
        <fullName evidence="6">Methyl-accepting chemotaxis protein</fullName>
    </submittedName>
</protein>
<dbReference type="Proteomes" id="UP001596098">
    <property type="component" value="Unassembled WGS sequence"/>
</dbReference>
<keyword evidence="4" id="KW-0812">Transmembrane</keyword>
<feature type="transmembrane region" description="Helical" evidence="4">
    <location>
        <begin position="107"/>
        <end position="125"/>
    </location>
</feature>
<evidence type="ECO:0000256" key="4">
    <source>
        <dbReference type="SAM" id="Phobius"/>
    </source>
</evidence>
<accession>A0ABW1R1R2</accession>
<dbReference type="SUPFAM" id="SSF58104">
    <property type="entry name" value="Methyl-accepting chemotaxis protein (MCP) signaling domain"/>
    <property type="match status" value="1"/>
</dbReference>
<dbReference type="InterPro" id="IPR004089">
    <property type="entry name" value="MCPsignal_dom"/>
</dbReference>